<dbReference type="SUPFAM" id="SSF48613">
    <property type="entry name" value="Heme oxygenase-like"/>
    <property type="match status" value="1"/>
</dbReference>
<comment type="similarity">
    <text evidence="1">Belongs to the TenA family.</text>
</comment>
<dbReference type="CDD" id="cd19358">
    <property type="entry name" value="TenA_E_Spr0628-like"/>
    <property type="match status" value="1"/>
</dbReference>
<dbReference type="PANTHER" id="PTHR43198">
    <property type="entry name" value="BIFUNCTIONAL TH2 PROTEIN"/>
    <property type="match status" value="1"/>
</dbReference>
<feature type="active site" description="Proton donor" evidence="2">
    <location>
        <position position="198"/>
    </location>
</feature>
<dbReference type="RefSeq" id="WP_342070951.1">
    <property type="nucleotide sequence ID" value="NZ_CP151762.1"/>
</dbReference>
<dbReference type="GO" id="GO:0050334">
    <property type="term" value="F:thiaminase activity"/>
    <property type="evidence" value="ECO:0007669"/>
    <property type="project" value="UniProtKB-UniRule"/>
</dbReference>
<dbReference type="Proteomes" id="UP001451782">
    <property type="component" value="Chromosome"/>
</dbReference>
<dbReference type="GO" id="GO:0009228">
    <property type="term" value="P:thiamine biosynthetic process"/>
    <property type="evidence" value="ECO:0007669"/>
    <property type="project" value="UniProtKB-KW"/>
</dbReference>
<name>A0AAN0NI28_9RHOB</name>
<dbReference type="KEGG" id="yag:AABB28_04720"/>
<sequence>MLLSDKILSANTDILDRMLKHRFVADVQADSLQRDVFHRYLAYEGQFVETAISIFAFATISAPDIGAQRWLIGVQDALANKQVPYFEDIFARRDIGVESQVPDAVAAFDAGMLEIARTGAFVDVLTAMFAAEWMYWTWSKATDTTQISDPDLRAWVDMHTATDFADQAMWLKNAIDTYGDESDVDRLAQVFNHVTQLEIDFHTAAYDAPPKHEG</sequence>
<dbReference type="InterPro" id="IPR004305">
    <property type="entry name" value="Thiaminase-2/PQQC"/>
</dbReference>
<dbReference type="Pfam" id="PF03070">
    <property type="entry name" value="TENA_THI-4"/>
    <property type="match status" value="1"/>
</dbReference>
<keyword evidence="1" id="KW-0378">Hydrolase</keyword>
<evidence type="ECO:0000256" key="2">
    <source>
        <dbReference type="PIRSR" id="PIRSR003170-1"/>
    </source>
</evidence>
<feature type="domain" description="Thiaminase-2/PQQC" evidence="3">
    <location>
        <begin position="13"/>
        <end position="207"/>
    </location>
</feature>
<dbReference type="EC" id="3.5.99.2" evidence="1"/>
<dbReference type="GO" id="GO:0005829">
    <property type="term" value="C:cytosol"/>
    <property type="evidence" value="ECO:0007669"/>
    <property type="project" value="TreeGrafter"/>
</dbReference>
<dbReference type="Gene3D" id="1.20.910.10">
    <property type="entry name" value="Heme oxygenase-like"/>
    <property type="match status" value="1"/>
</dbReference>
<keyword evidence="5" id="KW-1185">Reference proteome</keyword>
<keyword evidence="1" id="KW-0784">Thiamine biosynthesis</keyword>
<evidence type="ECO:0000313" key="5">
    <source>
        <dbReference type="Proteomes" id="UP001451782"/>
    </source>
</evidence>
<dbReference type="InterPro" id="IPR016084">
    <property type="entry name" value="Haem_Oase-like_multi-hlx"/>
</dbReference>
<dbReference type="InterPro" id="IPR050967">
    <property type="entry name" value="Thiamine_Salvage_TenA"/>
</dbReference>
<comment type="catalytic activity">
    <reaction evidence="1">
        <text>thiamine + H2O = 5-(2-hydroxyethyl)-4-methylthiazole + 4-amino-5-hydroxymethyl-2-methylpyrimidine + H(+)</text>
        <dbReference type="Rhea" id="RHEA:17509"/>
        <dbReference type="ChEBI" id="CHEBI:15377"/>
        <dbReference type="ChEBI" id="CHEBI:15378"/>
        <dbReference type="ChEBI" id="CHEBI:16892"/>
        <dbReference type="ChEBI" id="CHEBI:17957"/>
        <dbReference type="ChEBI" id="CHEBI:18385"/>
        <dbReference type="EC" id="3.5.99.2"/>
    </reaction>
</comment>
<dbReference type="PIRSF" id="PIRSF003170">
    <property type="entry name" value="Pet18p"/>
    <property type="match status" value="1"/>
</dbReference>
<evidence type="ECO:0000256" key="1">
    <source>
        <dbReference type="PIRNR" id="PIRNR003170"/>
    </source>
</evidence>
<dbReference type="AlphaFoldDB" id="A0AAN0NI28"/>
<evidence type="ECO:0000313" key="4">
    <source>
        <dbReference type="EMBL" id="WZU64587.1"/>
    </source>
</evidence>
<comment type="catalytic activity">
    <reaction evidence="1">
        <text>4-amino-5-aminomethyl-2-methylpyrimidine + H2O = 4-amino-5-hydroxymethyl-2-methylpyrimidine + NH4(+)</text>
        <dbReference type="Rhea" id="RHEA:31799"/>
        <dbReference type="ChEBI" id="CHEBI:15377"/>
        <dbReference type="ChEBI" id="CHEBI:16892"/>
        <dbReference type="ChEBI" id="CHEBI:28938"/>
        <dbReference type="ChEBI" id="CHEBI:63416"/>
        <dbReference type="EC" id="3.5.99.2"/>
    </reaction>
</comment>
<accession>A0AAN0NI28</accession>
<evidence type="ECO:0000259" key="3">
    <source>
        <dbReference type="Pfam" id="PF03070"/>
    </source>
</evidence>
<protein>
    <recommendedName>
        <fullName evidence="1">Aminopyrimidine aminohydrolase</fullName>
        <ecNumber evidence="1">3.5.99.2</ecNumber>
    </recommendedName>
</protein>
<dbReference type="EMBL" id="CP151762">
    <property type="protein sequence ID" value="WZU64587.1"/>
    <property type="molecule type" value="Genomic_DNA"/>
</dbReference>
<gene>
    <name evidence="4" type="ORF">AABB28_04720</name>
</gene>
<dbReference type="PANTHER" id="PTHR43198:SF2">
    <property type="entry name" value="SI:CH1073-67J19.1-RELATED"/>
    <property type="match status" value="1"/>
</dbReference>
<organism evidence="4 5">
    <name type="scientific">Yoonia algicola</name>
    <dbReference type="NCBI Taxonomy" id="3137368"/>
    <lineage>
        <taxon>Bacteria</taxon>
        <taxon>Pseudomonadati</taxon>
        <taxon>Pseudomonadota</taxon>
        <taxon>Alphaproteobacteria</taxon>
        <taxon>Rhodobacterales</taxon>
        <taxon>Paracoccaceae</taxon>
        <taxon>Yoonia</taxon>
    </lineage>
</organism>
<dbReference type="InterPro" id="IPR026285">
    <property type="entry name" value="TenA_E"/>
</dbReference>
<comment type="function">
    <text evidence="1">Catalyzes an amino-pyrimidine hydrolysis reaction at the C5' of the pyrimidine moiety of thiamine compounds, a reaction that is part of a thiamine salvage pathway. Thus, catalyzes the conversion of 4-amino-5-aminomethyl-2-methylpyrimidine to 4-amino-5-hydroxymethyl-2-methylpyrimidine (HMP).</text>
</comment>
<reference evidence="4 5" key="1">
    <citation type="submission" date="2024-04" db="EMBL/GenBank/DDBJ databases">
        <title>Phylogenomic analyses of a clade within the roseobacter group suggest taxonomic reassignments of species of the genera Aestuariivita, Citreicella, Loktanella, Nautella, Pelagibaca, Ruegeria, Thalassobius, Thiobacimonas and Tropicibacter, and the proposal o.</title>
        <authorList>
            <person name="Jeon C.O."/>
        </authorList>
    </citation>
    <scope>NUCLEOTIDE SEQUENCE [LARGE SCALE GENOMIC DNA]</scope>
    <source>
        <strain evidence="4 5">G8-12</strain>
    </source>
</reference>
<comment type="pathway">
    <text evidence="1">Cofactor biosynthesis; thiamine diphosphate biosynthesis.</text>
</comment>
<proteinExistence type="inferred from homology"/>